<evidence type="ECO:0000256" key="1">
    <source>
        <dbReference type="ARBA" id="ARBA00004141"/>
    </source>
</evidence>
<evidence type="ECO:0000256" key="5">
    <source>
        <dbReference type="SAM" id="Phobius"/>
    </source>
</evidence>
<dbReference type="PATRIC" id="fig|665004.4.peg.3625"/>
<keyword evidence="4 5" id="KW-0472">Membrane</keyword>
<dbReference type="PANTHER" id="PTHR33514:SF13">
    <property type="entry name" value="PROTEIN ABCI12, CHLOROPLASTIC"/>
    <property type="match status" value="1"/>
</dbReference>
<sequence length="198" mass="21129">MNTIGLYVPGTSLPYRIPAGAKLLVLLGVVTVLLVLGDPWVSLGAAAAVVLLYPLFGLAGHLWHAFRPVLLFLAVVAAFHLLLTDAQTAVRVCSQLAAAVLLAGLVTRTTRVSEMLALFERLARPLRRVGVRPERVGLVLALTIRCIPMVAQSWRTSREAYLARGLSGGAHRMVVPVIVNLIRSAEALGAAMNARGID</sequence>
<gene>
    <name evidence="6" type="ORF">AC529_15385</name>
</gene>
<dbReference type="AlphaFoldDB" id="A0A147KEY2"/>
<proteinExistence type="predicted"/>
<dbReference type="STRING" id="665004.AC529_15385"/>
<reference evidence="7" key="1">
    <citation type="journal article" date="2017" name="Acta Aliment.">
        <title>Plant polysaccharide degrading enzyme system of Thermpbifida cellulosilytica TB100 revealed by de novo genome project data.</title>
        <authorList>
            <person name="Toth A."/>
            <person name="Baka E."/>
            <person name="Luzics S."/>
            <person name="Bata-Vidacs I."/>
            <person name="Nagy I."/>
            <person name="Balint B."/>
            <person name="Herceg R."/>
            <person name="Olasz F."/>
            <person name="Wilk T."/>
            <person name="Nagy T."/>
            <person name="Kriszt B."/>
            <person name="Nagy I."/>
            <person name="Kukolya J."/>
        </authorList>
    </citation>
    <scope>NUCLEOTIDE SEQUENCE [LARGE SCALE GENOMIC DNA]</scope>
    <source>
        <strain evidence="7">TB100</strain>
    </source>
</reference>
<dbReference type="InterPro" id="IPR003339">
    <property type="entry name" value="ABC/ECF_trnsptr_transmembrane"/>
</dbReference>
<dbReference type="Proteomes" id="UP000074382">
    <property type="component" value="Unassembled WGS sequence"/>
</dbReference>
<name>A0A147KEY2_THECS</name>
<dbReference type="RefSeq" id="WP_068758256.1">
    <property type="nucleotide sequence ID" value="NZ_KQ950185.1"/>
</dbReference>
<evidence type="ECO:0000256" key="4">
    <source>
        <dbReference type="ARBA" id="ARBA00023136"/>
    </source>
</evidence>
<dbReference type="CDD" id="cd16914">
    <property type="entry name" value="EcfT"/>
    <property type="match status" value="1"/>
</dbReference>
<comment type="subcellular location">
    <subcellularLocation>
        <location evidence="1">Membrane</location>
        <topology evidence="1">Multi-pass membrane protein</topology>
    </subcellularLocation>
</comment>
<dbReference type="PANTHER" id="PTHR33514">
    <property type="entry name" value="PROTEIN ABCI12, CHLOROPLASTIC"/>
    <property type="match status" value="1"/>
</dbReference>
<dbReference type="GO" id="GO:0005886">
    <property type="term" value="C:plasma membrane"/>
    <property type="evidence" value="ECO:0007669"/>
    <property type="project" value="UniProtKB-ARBA"/>
</dbReference>
<dbReference type="EMBL" id="LGEM01000107">
    <property type="protein sequence ID" value="KUP95820.1"/>
    <property type="molecule type" value="Genomic_DNA"/>
</dbReference>
<evidence type="ECO:0000256" key="2">
    <source>
        <dbReference type="ARBA" id="ARBA00022692"/>
    </source>
</evidence>
<keyword evidence="7" id="KW-1185">Reference proteome</keyword>
<evidence type="ECO:0000256" key="3">
    <source>
        <dbReference type="ARBA" id="ARBA00022989"/>
    </source>
</evidence>
<feature type="transmembrane region" description="Helical" evidence="5">
    <location>
        <begin position="23"/>
        <end position="53"/>
    </location>
</feature>
<keyword evidence="3 5" id="KW-1133">Transmembrane helix</keyword>
<protein>
    <submittedName>
        <fullName evidence="6">Cobalt transporter</fullName>
    </submittedName>
</protein>
<organism evidence="6 7">
    <name type="scientific">Thermobifida cellulosilytica TB100</name>
    <dbReference type="NCBI Taxonomy" id="665004"/>
    <lineage>
        <taxon>Bacteria</taxon>
        <taxon>Bacillati</taxon>
        <taxon>Actinomycetota</taxon>
        <taxon>Actinomycetes</taxon>
        <taxon>Streptosporangiales</taxon>
        <taxon>Nocardiopsidaceae</taxon>
        <taxon>Thermobifida</taxon>
    </lineage>
</organism>
<accession>A0A147KEY2</accession>
<comment type="caution">
    <text evidence="6">The sequence shown here is derived from an EMBL/GenBank/DDBJ whole genome shotgun (WGS) entry which is preliminary data.</text>
</comment>
<dbReference type="OrthoDB" id="509049at2"/>
<evidence type="ECO:0000313" key="6">
    <source>
        <dbReference type="EMBL" id="KUP95820.1"/>
    </source>
</evidence>
<feature type="transmembrane region" description="Helical" evidence="5">
    <location>
        <begin position="65"/>
        <end position="83"/>
    </location>
</feature>
<evidence type="ECO:0000313" key="7">
    <source>
        <dbReference type="Proteomes" id="UP000074382"/>
    </source>
</evidence>
<keyword evidence="2 5" id="KW-0812">Transmembrane</keyword>